<name>A0A316ERF5_9BURK</name>
<organism evidence="1 2">
    <name type="scientific">Cupriavidus plantarum</name>
    <dbReference type="NCBI Taxonomy" id="942865"/>
    <lineage>
        <taxon>Bacteria</taxon>
        <taxon>Pseudomonadati</taxon>
        <taxon>Pseudomonadota</taxon>
        <taxon>Betaproteobacteria</taxon>
        <taxon>Burkholderiales</taxon>
        <taxon>Burkholderiaceae</taxon>
        <taxon>Cupriavidus</taxon>
    </lineage>
</organism>
<protein>
    <submittedName>
        <fullName evidence="1">Uncharacterized protein</fullName>
    </submittedName>
</protein>
<dbReference type="OrthoDB" id="8966993at2"/>
<gene>
    <name evidence="1" type="ORF">C7419_102332</name>
</gene>
<proteinExistence type="predicted"/>
<evidence type="ECO:0000313" key="2">
    <source>
        <dbReference type="Proteomes" id="UP000245754"/>
    </source>
</evidence>
<dbReference type="EMBL" id="QGGT01000002">
    <property type="protein sequence ID" value="PWK35057.1"/>
    <property type="molecule type" value="Genomic_DNA"/>
</dbReference>
<accession>A0A316ERF5</accession>
<comment type="caution">
    <text evidence="1">The sequence shown here is derived from an EMBL/GenBank/DDBJ whole genome shotgun (WGS) entry which is preliminary data.</text>
</comment>
<dbReference type="Proteomes" id="UP000245754">
    <property type="component" value="Unassembled WGS sequence"/>
</dbReference>
<reference evidence="1 2" key="1">
    <citation type="submission" date="2018-05" db="EMBL/GenBank/DDBJ databases">
        <title>Genomic Encyclopedia of Type Strains, Phase IV (KMG-V): Genome sequencing to study the core and pangenomes of soil and plant-associated prokaryotes.</title>
        <authorList>
            <person name="Whitman W."/>
        </authorList>
    </citation>
    <scope>NUCLEOTIDE SEQUENCE [LARGE SCALE GENOMIC DNA]</scope>
    <source>
        <strain evidence="1 2">SLV-132</strain>
    </source>
</reference>
<sequence length="82" mass="8669">MLPQPANCPLCATAAERLRSAALRGYKYTCPKCGTFGIESGALGLNAMPLSAPQDLARLRAYGHLPCVQRDKQGVRIGPGKA</sequence>
<dbReference type="AlphaFoldDB" id="A0A316ERF5"/>
<evidence type="ECO:0000313" key="1">
    <source>
        <dbReference type="EMBL" id="PWK35057.1"/>
    </source>
</evidence>
<keyword evidence="2" id="KW-1185">Reference proteome</keyword>